<evidence type="ECO:0000259" key="4">
    <source>
        <dbReference type="SMART" id="SM00322"/>
    </source>
</evidence>
<dbReference type="SUPFAM" id="SSF54791">
    <property type="entry name" value="Eukaryotic type KH-domain (KH-domain type I)"/>
    <property type="match status" value="3"/>
</dbReference>
<organism evidence="5 6">
    <name type="scientific">Batrachochytrium dendrobatidis (strain JEL423)</name>
    <dbReference type="NCBI Taxonomy" id="403673"/>
    <lineage>
        <taxon>Eukaryota</taxon>
        <taxon>Fungi</taxon>
        <taxon>Fungi incertae sedis</taxon>
        <taxon>Chytridiomycota</taxon>
        <taxon>Chytridiomycota incertae sedis</taxon>
        <taxon>Chytridiomycetes</taxon>
        <taxon>Rhizophydiales</taxon>
        <taxon>Rhizophydiales incertae sedis</taxon>
        <taxon>Batrachochytrium</taxon>
    </lineage>
</organism>
<evidence type="ECO:0000256" key="1">
    <source>
        <dbReference type="ARBA" id="ARBA00022737"/>
    </source>
</evidence>
<evidence type="ECO:0000313" key="5">
    <source>
        <dbReference type="EMBL" id="OAJ37250.1"/>
    </source>
</evidence>
<dbReference type="EMBL" id="DS022300">
    <property type="protein sequence ID" value="OAJ37250.1"/>
    <property type="molecule type" value="Genomic_DNA"/>
</dbReference>
<dbReference type="STRING" id="403673.A0A177WCC7"/>
<evidence type="ECO:0000256" key="3">
    <source>
        <dbReference type="SAM" id="MobiDB-lite"/>
    </source>
</evidence>
<proteinExistence type="predicted"/>
<feature type="domain" description="K Homology" evidence="4">
    <location>
        <begin position="358"/>
        <end position="428"/>
    </location>
</feature>
<feature type="compositionally biased region" description="Basic and acidic residues" evidence="3">
    <location>
        <begin position="306"/>
        <end position="318"/>
    </location>
</feature>
<dbReference type="OrthoDB" id="442947at2759"/>
<dbReference type="AlphaFoldDB" id="A0A177WCC7"/>
<sequence>MFFGHSQPTRIIIPTSTITPSNKQMSQLSPIIHSMTTMSVNSKATVSKSVPASGMIATAPSTTGSPLPVSGLVTVDPVAHDSAGAYTDMDETDAAETVPEMTLRSLVSTKEAGVVIGKGGASVANVRQIASVKVGVSKVVPSVSERILTVVGPLPNVAKAYALIAKNLLESTQTITSNGNLDSTEESTAIRLLVAHQLIGSIIGKAGAKIREIQEASGAKIVVSKEMMPQSTERVVEIYGLVDAIHIAIYHIGVCMKSDNERAAGIIPYDPQNSLRYDSSPFSSSAIISTSRSTGRNSLTNGSTDRSQREYREPRDFSHIAIGRRHSSNNSSVSSNSIRAMSGSTFGGAPASSTENPDTRTCVMTVQSDMIGCLMGKGGSHITQIRRLSGAKLHVAEQVSGRNDREITIVGTDEANRKAMSLLYNKLEAEKGRRLSQTSQAVEDHTNLQR</sequence>
<dbReference type="InterPro" id="IPR004087">
    <property type="entry name" value="KH_dom"/>
</dbReference>
<dbReference type="eggNOG" id="KOG2190">
    <property type="taxonomic scope" value="Eukaryota"/>
</dbReference>
<dbReference type="CDD" id="cd22456">
    <property type="entry name" value="KH-I_Rnc1_rpt2"/>
    <property type="match status" value="1"/>
</dbReference>
<keyword evidence="2" id="KW-0694">RNA-binding</keyword>
<dbReference type="Pfam" id="PF00013">
    <property type="entry name" value="KH_1"/>
    <property type="match status" value="3"/>
</dbReference>
<keyword evidence="1" id="KW-0677">Repeat</keyword>
<dbReference type="PANTHER" id="PTHR10288">
    <property type="entry name" value="KH DOMAIN CONTAINING RNA BINDING PROTEIN"/>
    <property type="match status" value="1"/>
</dbReference>
<dbReference type="InterPro" id="IPR004088">
    <property type="entry name" value="KH_dom_type_1"/>
</dbReference>
<gene>
    <name evidence="5" type="ORF">BDEG_21295</name>
</gene>
<evidence type="ECO:0000256" key="2">
    <source>
        <dbReference type="PROSITE-ProRule" id="PRU00117"/>
    </source>
</evidence>
<feature type="domain" description="K Homology" evidence="4">
    <location>
        <begin position="99"/>
        <end position="169"/>
    </location>
</feature>
<dbReference type="Proteomes" id="UP000077115">
    <property type="component" value="Unassembled WGS sequence"/>
</dbReference>
<feature type="compositionally biased region" description="Polar residues" evidence="3">
    <location>
        <begin position="294"/>
        <end position="305"/>
    </location>
</feature>
<dbReference type="GO" id="GO:0003723">
    <property type="term" value="F:RNA binding"/>
    <property type="evidence" value="ECO:0007669"/>
    <property type="project" value="UniProtKB-UniRule"/>
</dbReference>
<feature type="region of interest" description="Disordered" evidence="3">
    <location>
        <begin position="286"/>
        <end position="359"/>
    </location>
</feature>
<name>A0A177WCC7_BATDL</name>
<reference evidence="5 6" key="1">
    <citation type="submission" date="2006-10" db="EMBL/GenBank/DDBJ databases">
        <title>The Genome Sequence of Batrachochytrium dendrobatidis JEL423.</title>
        <authorList>
            <consortium name="The Broad Institute Genome Sequencing Platform"/>
            <person name="Birren B."/>
            <person name="Lander E."/>
            <person name="Galagan J."/>
            <person name="Cuomo C."/>
            <person name="Devon K."/>
            <person name="Jaffe D."/>
            <person name="Butler J."/>
            <person name="Alvarez P."/>
            <person name="Gnerre S."/>
            <person name="Grabherr M."/>
            <person name="Kleber M."/>
            <person name="Mauceli E."/>
            <person name="Brockman W."/>
            <person name="Young S."/>
            <person name="LaButti K."/>
            <person name="Sykes S."/>
            <person name="DeCaprio D."/>
            <person name="Crawford M."/>
            <person name="Koehrsen M."/>
            <person name="Engels R."/>
            <person name="Montgomery P."/>
            <person name="Pearson M."/>
            <person name="Howarth C."/>
            <person name="Larson L."/>
            <person name="White J."/>
            <person name="O'Leary S."/>
            <person name="Kodira C."/>
            <person name="Zeng Q."/>
            <person name="Yandava C."/>
            <person name="Alvarado L."/>
            <person name="Longcore J."/>
            <person name="James T."/>
        </authorList>
    </citation>
    <scope>NUCLEOTIDE SEQUENCE [LARGE SCALE GENOMIC DNA]</scope>
    <source>
        <strain evidence="5 6">JEL423</strain>
    </source>
</reference>
<feature type="domain" description="K Homology" evidence="4">
    <location>
        <begin position="186"/>
        <end position="257"/>
    </location>
</feature>
<dbReference type="Gene3D" id="3.30.1370.10">
    <property type="entry name" value="K Homology domain, type 1"/>
    <property type="match status" value="3"/>
</dbReference>
<dbReference type="PROSITE" id="PS50084">
    <property type="entry name" value="KH_TYPE_1"/>
    <property type="match status" value="3"/>
</dbReference>
<dbReference type="SMART" id="SM00322">
    <property type="entry name" value="KH"/>
    <property type="match status" value="3"/>
</dbReference>
<protein>
    <recommendedName>
        <fullName evidence="4">K Homology domain-containing protein</fullName>
    </recommendedName>
</protein>
<evidence type="ECO:0000313" key="6">
    <source>
        <dbReference type="Proteomes" id="UP000077115"/>
    </source>
</evidence>
<dbReference type="InterPro" id="IPR036612">
    <property type="entry name" value="KH_dom_type_1_sf"/>
</dbReference>
<feature type="compositionally biased region" description="Low complexity" evidence="3">
    <location>
        <begin position="328"/>
        <end position="337"/>
    </location>
</feature>
<dbReference type="VEuPathDB" id="FungiDB:BDEG_21295"/>
<reference evidence="5 6" key="2">
    <citation type="submission" date="2016-05" db="EMBL/GenBank/DDBJ databases">
        <title>Lineage-specific infection strategies underlie the spectrum of fungal disease in amphibians.</title>
        <authorList>
            <person name="Cuomo C.A."/>
            <person name="Farrer R.A."/>
            <person name="James T."/>
            <person name="Longcore J."/>
            <person name="Birren B."/>
        </authorList>
    </citation>
    <scope>NUCLEOTIDE SEQUENCE [LARGE SCALE GENOMIC DNA]</scope>
    <source>
        <strain evidence="5 6">JEL423</strain>
    </source>
</reference>
<accession>A0A177WCC7</accession>